<dbReference type="Proteomes" id="UP000824890">
    <property type="component" value="Unassembled WGS sequence"/>
</dbReference>
<dbReference type="EMBL" id="JAGKQM010000008">
    <property type="protein sequence ID" value="KAH0915528.1"/>
    <property type="molecule type" value="Genomic_DNA"/>
</dbReference>
<feature type="chain" id="PRO_5045402623" evidence="1">
    <location>
        <begin position="30"/>
        <end position="129"/>
    </location>
</feature>
<dbReference type="InterPro" id="IPR036574">
    <property type="entry name" value="Scorpion_toxin-like_sf"/>
</dbReference>
<reference evidence="2 3" key="1">
    <citation type="submission" date="2021-05" db="EMBL/GenBank/DDBJ databases">
        <title>Genome Assembly of Synthetic Allotetraploid Brassica napus Reveals Homoeologous Exchanges between Subgenomes.</title>
        <authorList>
            <person name="Davis J.T."/>
        </authorList>
    </citation>
    <scope>NUCLEOTIDE SEQUENCE [LARGE SCALE GENOMIC DNA]</scope>
    <source>
        <strain evidence="3">cv. Da-Ae</strain>
        <tissue evidence="2">Seedling</tissue>
    </source>
</reference>
<gene>
    <name evidence="2" type="ORF">HID58_029974</name>
</gene>
<keyword evidence="1" id="KW-0732">Signal</keyword>
<dbReference type="CDD" id="cd21805">
    <property type="entry name" value="DEFL_BmBKTx1-like"/>
    <property type="match status" value="1"/>
</dbReference>
<evidence type="ECO:0000256" key="1">
    <source>
        <dbReference type="SAM" id="SignalP"/>
    </source>
</evidence>
<feature type="signal peptide" evidence="1">
    <location>
        <begin position="1"/>
        <end position="29"/>
    </location>
</feature>
<accession>A0ABQ8CEN2</accession>
<evidence type="ECO:0000313" key="2">
    <source>
        <dbReference type="EMBL" id="KAH0915528.1"/>
    </source>
</evidence>
<dbReference type="Gene3D" id="3.30.30.10">
    <property type="entry name" value="Knottin, scorpion toxin-like"/>
    <property type="match status" value="2"/>
</dbReference>
<keyword evidence="3" id="KW-1185">Reference proteome</keyword>
<evidence type="ECO:0000313" key="3">
    <source>
        <dbReference type="Proteomes" id="UP000824890"/>
    </source>
</evidence>
<proteinExistence type="predicted"/>
<sequence length="129" mass="14419">MMKMALTRNCIFLVFLCLTVLLIPEFAKAQGKGRPIVIGTCYQFLHCNQTCVESDFSGGKCVPLPPARIDFFYVKFAKAQGIEKPIIIGTSTEVPHCKQKTCIKAKFFGGNCVPLPPPYNNFVIHNNYK</sequence>
<protein>
    <submittedName>
        <fullName evidence="2">Uncharacterized protein</fullName>
    </submittedName>
</protein>
<comment type="caution">
    <text evidence="2">The sequence shown here is derived from an EMBL/GenBank/DDBJ whole genome shotgun (WGS) entry which is preliminary data.</text>
</comment>
<name>A0ABQ8CEN2_BRANA</name>
<organism evidence="2 3">
    <name type="scientific">Brassica napus</name>
    <name type="common">Rape</name>
    <dbReference type="NCBI Taxonomy" id="3708"/>
    <lineage>
        <taxon>Eukaryota</taxon>
        <taxon>Viridiplantae</taxon>
        <taxon>Streptophyta</taxon>
        <taxon>Embryophyta</taxon>
        <taxon>Tracheophyta</taxon>
        <taxon>Spermatophyta</taxon>
        <taxon>Magnoliopsida</taxon>
        <taxon>eudicotyledons</taxon>
        <taxon>Gunneridae</taxon>
        <taxon>Pentapetalae</taxon>
        <taxon>rosids</taxon>
        <taxon>malvids</taxon>
        <taxon>Brassicales</taxon>
        <taxon>Brassicaceae</taxon>
        <taxon>Brassiceae</taxon>
        <taxon>Brassica</taxon>
    </lineage>
</organism>